<dbReference type="InterPro" id="IPR004586">
    <property type="entry name" value="RecB"/>
</dbReference>
<dbReference type="RefSeq" id="WP_105185274.1">
    <property type="nucleotide sequence ID" value="NZ_BAAAGO010000018.1"/>
</dbReference>
<feature type="region of interest" description="DNA-binding and helicase activity, interacts with RecC" evidence="15">
    <location>
        <begin position="1"/>
        <end position="732"/>
    </location>
</feature>
<dbReference type="InterPro" id="IPR000212">
    <property type="entry name" value="DNA_helicase_UvrD/REP"/>
</dbReference>
<keyword evidence="20" id="KW-1185">Reference proteome</keyword>
<keyword evidence="11 15" id="KW-0234">DNA repair</keyword>
<dbReference type="InterPro" id="IPR011604">
    <property type="entry name" value="PDDEXK-like_dom_sf"/>
</dbReference>
<dbReference type="InterPro" id="IPR014016">
    <property type="entry name" value="UvrD-like_ATP-bd"/>
</dbReference>
<dbReference type="GO" id="GO:0009338">
    <property type="term" value="C:exodeoxyribonuclease V complex"/>
    <property type="evidence" value="ECO:0007669"/>
    <property type="project" value="TreeGrafter"/>
</dbReference>
<comment type="cofactor">
    <cofactor evidence="15">
        <name>Mg(2+)</name>
        <dbReference type="ChEBI" id="CHEBI:18420"/>
    </cofactor>
    <text evidence="15">Binds 1 Mg(2+) ion per subunit.</text>
</comment>
<gene>
    <name evidence="15 19" type="primary">recB</name>
    <name evidence="19" type="ORF">MPLG2_1200</name>
</gene>
<dbReference type="Gene3D" id="1.10.486.10">
    <property type="entry name" value="PCRA, domain 4"/>
    <property type="match status" value="1"/>
</dbReference>
<keyword evidence="7 15" id="KW-0269">Exonuclease</keyword>
<dbReference type="EC" id="3.1.11.5" evidence="15"/>
<dbReference type="GO" id="GO:0043138">
    <property type="term" value="F:3'-5' DNA helicase activity"/>
    <property type="evidence" value="ECO:0007669"/>
    <property type="project" value="UniProtKB-UniRule"/>
</dbReference>
<dbReference type="GO" id="GO:0005524">
    <property type="term" value="F:ATP binding"/>
    <property type="evidence" value="ECO:0007669"/>
    <property type="project" value="UniProtKB-UniRule"/>
</dbReference>
<keyword evidence="2 15" id="KW-0479">Metal-binding</keyword>
<dbReference type="AlphaFoldDB" id="A0A2N9JFT6"/>
<evidence type="ECO:0000256" key="6">
    <source>
        <dbReference type="ARBA" id="ARBA00022806"/>
    </source>
</evidence>
<feature type="active site" description="For nuclease activity" evidence="15">
    <location>
        <position position="969"/>
    </location>
</feature>
<comment type="catalytic activity">
    <reaction evidence="13 15">
        <text>Couples ATP hydrolysis with the unwinding of duplex DNA by translocating in the 3'-5' direction.</text>
        <dbReference type="EC" id="5.6.2.4"/>
    </reaction>
</comment>
<evidence type="ECO:0000259" key="18">
    <source>
        <dbReference type="PROSITE" id="PS51217"/>
    </source>
</evidence>
<evidence type="ECO:0000256" key="4">
    <source>
        <dbReference type="ARBA" id="ARBA00022763"/>
    </source>
</evidence>
<keyword evidence="4 15" id="KW-0227">DNA damage</keyword>
<evidence type="ECO:0000256" key="1">
    <source>
        <dbReference type="ARBA" id="ARBA00022722"/>
    </source>
</evidence>
<keyword evidence="5 15" id="KW-0378">Hydrolase</keyword>
<feature type="binding site" evidence="15">
    <location>
        <position position="822"/>
    </location>
    <ligand>
        <name>Mg(2+)</name>
        <dbReference type="ChEBI" id="CHEBI:18420"/>
    </ligand>
</feature>
<comment type="similarity">
    <text evidence="15">Belongs to the helicase family. UvrD subfamily.</text>
</comment>
<evidence type="ECO:0000313" key="20">
    <source>
        <dbReference type="Proteomes" id="UP000238164"/>
    </source>
</evidence>
<dbReference type="SUPFAM" id="SSF52540">
    <property type="entry name" value="P-loop containing nucleoside triphosphate hydrolases"/>
    <property type="match status" value="1"/>
</dbReference>
<evidence type="ECO:0000313" key="19">
    <source>
        <dbReference type="EMBL" id="SPD86236.1"/>
    </source>
</evidence>
<evidence type="ECO:0000256" key="12">
    <source>
        <dbReference type="ARBA" id="ARBA00023235"/>
    </source>
</evidence>
<evidence type="ECO:0000256" key="5">
    <source>
        <dbReference type="ARBA" id="ARBA00022801"/>
    </source>
</evidence>
<evidence type="ECO:0000256" key="14">
    <source>
        <dbReference type="ARBA" id="ARBA00048988"/>
    </source>
</evidence>
<dbReference type="InterPro" id="IPR011335">
    <property type="entry name" value="Restrct_endonuc-II-like"/>
</dbReference>
<dbReference type="GO" id="GO:0005829">
    <property type="term" value="C:cytosol"/>
    <property type="evidence" value="ECO:0007669"/>
    <property type="project" value="TreeGrafter"/>
</dbReference>
<dbReference type="GO" id="GO:0000724">
    <property type="term" value="P:double-strand break repair via homologous recombination"/>
    <property type="evidence" value="ECO:0007669"/>
    <property type="project" value="UniProtKB-UniRule"/>
</dbReference>
<comment type="catalytic activity">
    <reaction evidence="14 15">
        <text>ATP + H2O = ADP + phosphate + H(+)</text>
        <dbReference type="Rhea" id="RHEA:13065"/>
        <dbReference type="ChEBI" id="CHEBI:15377"/>
        <dbReference type="ChEBI" id="CHEBI:15378"/>
        <dbReference type="ChEBI" id="CHEBI:30616"/>
        <dbReference type="ChEBI" id="CHEBI:43474"/>
        <dbReference type="ChEBI" id="CHEBI:456216"/>
        <dbReference type="EC" id="5.6.2.4"/>
    </reaction>
</comment>
<evidence type="ECO:0000256" key="9">
    <source>
        <dbReference type="ARBA" id="ARBA00022842"/>
    </source>
</evidence>
<comment type="domain">
    <text evidence="15">The C-terminal domain has nuclease activity and interacts with RecD. It interacts with RecA, facilitating its loading onto ssDNA.</text>
</comment>
<protein>
    <recommendedName>
        <fullName evidence="15">RecBCD enzyme subunit RecB</fullName>
        <ecNumber evidence="15">3.1.11.5</ecNumber>
        <ecNumber evidence="15">5.6.2.4</ecNumber>
    </recommendedName>
    <alternativeName>
        <fullName evidence="15">DNA 3'-5' helicase subunit RecB</fullName>
    </alternativeName>
    <alternativeName>
        <fullName evidence="15">Exonuclease V subunit RecB</fullName>
        <shortName evidence="15">ExoV subunit RecB</shortName>
    </alternativeName>
    <alternativeName>
        <fullName evidence="15">Helicase/nuclease RecBCD subunit RecB</fullName>
    </alternativeName>
</protein>
<comment type="function">
    <text evidence="15">A helicase/nuclease that prepares dsDNA breaks (DSB) for recombinational DNA repair. Binds to DSBs and unwinds DNA via a highly rapid and processive ATP-dependent bidirectional helicase activity. Unwinds dsDNA until it encounters a Chi (crossover hotspot instigator) sequence from the 3' direction. Cuts ssDNA a few nucleotides 3' to the Chi site. The properties and activities of the enzyme are changed at Chi. The Chi-altered holoenzyme produces a long 3'-ssDNA overhang and facilitates RecA-binding to the ssDNA for homologous DNA recombination and repair. Holoenzyme degrades any linearized DNA that is unable to undergo homologous recombination. In the holoenzyme this subunit contributes ATPase, 3'-5' helicase, exonuclease activity and loads RecA onto ssDNA.</text>
</comment>
<feature type="binding site" evidence="15">
    <location>
        <position position="952"/>
    </location>
    <ligand>
        <name>Mg(2+)</name>
        <dbReference type="ChEBI" id="CHEBI:18420"/>
    </ligand>
</feature>
<feature type="domain" description="UvrD-like helicase ATP-binding" evidence="17">
    <location>
        <begin position="3"/>
        <end position="319"/>
    </location>
</feature>
<comment type="subunit">
    <text evidence="15">Heterotrimer of RecB, RecC and RecD. All subunits contribute to DNA-binding. Interacts with RecA.</text>
</comment>
<dbReference type="PANTHER" id="PTHR11070:SF23">
    <property type="entry name" value="RECBCD ENZYME SUBUNIT RECB"/>
    <property type="match status" value="1"/>
</dbReference>
<reference evidence="19 20" key="1">
    <citation type="submission" date="2018-02" db="EMBL/GenBank/DDBJ databases">
        <authorList>
            <person name="Cohen D.B."/>
            <person name="Kent A.D."/>
        </authorList>
    </citation>
    <scope>NUCLEOTIDE SEQUENCE [LARGE SCALE GENOMIC DNA]</scope>
    <source>
        <strain evidence="19">1</strain>
    </source>
</reference>
<keyword evidence="3 15" id="KW-0547">Nucleotide-binding</keyword>
<dbReference type="EC" id="5.6.2.4" evidence="15"/>
<dbReference type="Gene3D" id="3.90.320.10">
    <property type="match status" value="1"/>
</dbReference>
<keyword evidence="10 15" id="KW-0238">DNA-binding</keyword>
<dbReference type="InterPro" id="IPR027417">
    <property type="entry name" value="P-loop_NTPase"/>
</dbReference>
<dbReference type="PROSITE" id="PS51198">
    <property type="entry name" value="UVRD_HELICASE_ATP_BIND"/>
    <property type="match status" value="1"/>
</dbReference>
<feature type="domain" description="UvrD-like helicase C-terminal" evidence="18">
    <location>
        <begin position="332"/>
        <end position="599"/>
    </location>
</feature>
<evidence type="ECO:0000256" key="10">
    <source>
        <dbReference type="ARBA" id="ARBA00023125"/>
    </source>
</evidence>
<evidence type="ECO:0000256" key="13">
    <source>
        <dbReference type="ARBA" id="ARBA00034617"/>
    </source>
</evidence>
<dbReference type="KEGG" id="mgg:MPLG2_1200"/>
<keyword evidence="8 15" id="KW-0067">ATP-binding</keyword>
<keyword evidence="6 15" id="KW-0347">Helicase</keyword>
<dbReference type="Pfam" id="PF12705">
    <property type="entry name" value="PDDEXK_1"/>
    <property type="match status" value="1"/>
</dbReference>
<dbReference type="GO" id="GO:0008854">
    <property type="term" value="F:exodeoxyribonuclease V activity"/>
    <property type="evidence" value="ECO:0007669"/>
    <property type="project" value="UniProtKB-EC"/>
</dbReference>
<dbReference type="Proteomes" id="UP000238164">
    <property type="component" value="Chromosome 1"/>
</dbReference>
<evidence type="ECO:0000256" key="15">
    <source>
        <dbReference type="HAMAP-Rule" id="MF_01485"/>
    </source>
</evidence>
<dbReference type="InterPro" id="IPR038726">
    <property type="entry name" value="PDDEXK_AddAB-type"/>
</dbReference>
<evidence type="ECO:0000256" key="11">
    <source>
        <dbReference type="ARBA" id="ARBA00023204"/>
    </source>
</evidence>
<dbReference type="HAMAP" id="MF_01485">
    <property type="entry name" value="RecB"/>
    <property type="match status" value="1"/>
</dbReference>
<dbReference type="SUPFAM" id="SSF52980">
    <property type="entry name" value="Restriction endonuclease-like"/>
    <property type="match status" value="1"/>
</dbReference>
<evidence type="ECO:0000256" key="2">
    <source>
        <dbReference type="ARBA" id="ARBA00022723"/>
    </source>
</evidence>
<dbReference type="Gene3D" id="3.40.50.300">
    <property type="entry name" value="P-loop containing nucleotide triphosphate hydrolases"/>
    <property type="match status" value="3"/>
</dbReference>
<keyword evidence="12 15" id="KW-0413">Isomerase</keyword>
<dbReference type="PROSITE" id="PS51217">
    <property type="entry name" value="UVRD_HELICASE_CTER"/>
    <property type="match status" value="1"/>
</dbReference>
<feature type="region of interest" description="Nuclease activity, interacts with RecD and RecA" evidence="15">
    <location>
        <begin position="766"/>
        <end position="1072"/>
    </location>
</feature>
<evidence type="ECO:0000256" key="8">
    <source>
        <dbReference type="ARBA" id="ARBA00022840"/>
    </source>
</evidence>
<evidence type="ECO:0000256" key="7">
    <source>
        <dbReference type="ARBA" id="ARBA00022839"/>
    </source>
</evidence>
<dbReference type="Pfam" id="PF00580">
    <property type="entry name" value="UvrD-helicase"/>
    <property type="match status" value="1"/>
</dbReference>
<keyword evidence="9 15" id="KW-0460">Magnesium</keyword>
<feature type="binding site" evidence="15">
    <location>
        <position position="969"/>
    </location>
    <ligand>
        <name>Mg(2+)</name>
        <dbReference type="ChEBI" id="CHEBI:18420"/>
    </ligand>
</feature>
<comment type="catalytic activity">
    <reaction evidence="15">
        <text>Exonucleolytic cleavage (in the presence of ATP) in either 5'- to 3'- or 3'- to 5'-direction to yield 5'-phosphooligonucleotides.</text>
        <dbReference type="EC" id="3.1.11.5"/>
    </reaction>
</comment>
<dbReference type="OrthoDB" id="9810135at2"/>
<dbReference type="GO" id="GO:0003677">
    <property type="term" value="F:DNA binding"/>
    <property type="evidence" value="ECO:0007669"/>
    <property type="project" value="UniProtKB-UniRule"/>
</dbReference>
<dbReference type="EMBL" id="LT985188">
    <property type="protein sequence ID" value="SPD86236.1"/>
    <property type="molecule type" value="Genomic_DNA"/>
</dbReference>
<comment type="domain">
    <text evidence="15">The N-terminal DNA-binding domain is a ssDNA-dependent ATPase and has ATP-dependent 3'-5' helicase function. This domain interacts with RecC.</text>
</comment>
<feature type="binding site" evidence="16">
    <location>
        <begin position="24"/>
        <end position="31"/>
    </location>
    <ligand>
        <name>ATP</name>
        <dbReference type="ChEBI" id="CHEBI:30616"/>
    </ligand>
</feature>
<comment type="miscellaneous">
    <text evidence="15">In the RecBCD complex, RecB has a slow 3'-5' helicase, an exonuclease activity and loads RecA onto ssDNA, RecD has a fast 5'-3' helicase activity, while RecC stimulates the ATPase and processivity of the RecB helicase and contributes to recognition of the Chi site.</text>
</comment>
<accession>A0A2N9JFT6</accession>
<evidence type="ECO:0000259" key="17">
    <source>
        <dbReference type="PROSITE" id="PS51198"/>
    </source>
</evidence>
<dbReference type="GO" id="GO:0016887">
    <property type="term" value="F:ATP hydrolysis activity"/>
    <property type="evidence" value="ECO:0007669"/>
    <property type="project" value="RHEA"/>
</dbReference>
<name>A0A2N9JFT6_9ACTN</name>
<organism evidence="19 20">
    <name type="scientific">Micropruina glycogenica</name>
    <dbReference type="NCBI Taxonomy" id="75385"/>
    <lineage>
        <taxon>Bacteria</taxon>
        <taxon>Bacillati</taxon>
        <taxon>Actinomycetota</taxon>
        <taxon>Actinomycetes</taxon>
        <taxon>Propionibacteriales</taxon>
        <taxon>Nocardioidaceae</taxon>
        <taxon>Micropruina</taxon>
    </lineage>
</organism>
<proteinExistence type="inferred from homology"/>
<dbReference type="GO" id="GO:0000287">
    <property type="term" value="F:magnesium ion binding"/>
    <property type="evidence" value="ECO:0007669"/>
    <property type="project" value="UniProtKB-UniRule"/>
</dbReference>
<dbReference type="Pfam" id="PF13361">
    <property type="entry name" value="UvrD_C"/>
    <property type="match status" value="1"/>
</dbReference>
<dbReference type="PANTHER" id="PTHR11070">
    <property type="entry name" value="UVRD / RECB / PCRA DNA HELICASE FAMILY MEMBER"/>
    <property type="match status" value="1"/>
</dbReference>
<dbReference type="CDD" id="cd22352">
    <property type="entry name" value="RecB_C-like"/>
    <property type="match status" value="1"/>
</dbReference>
<keyword evidence="1 15" id="KW-0540">Nuclease</keyword>
<evidence type="ECO:0000256" key="3">
    <source>
        <dbReference type="ARBA" id="ARBA00022741"/>
    </source>
</evidence>
<dbReference type="InterPro" id="IPR014017">
    <property type="entry name" value="DNA_helicase_UvrD-like_C"/>
</dbReference>
<sequence>MTTTTPLEFDVSAPLPPGTVVLEASAGTGKTHAVAALAVRLLGEGDTTIDRLLMVTFGRNATRELRARVRHHLIEATMTAQPGLTRDRLEAAVAGFDSARLMTIHEFCAAMYDELGILATADPSGEVVTDLRPLAEQVARDLYLSRYAFDERQPPFALHDLKRDGVTTTGALSLADAALQHSLRPIVPAEAEGMIGQRVEFAEQVRVVAAERRRQAGTYTFDDQLIRLRDALADPVTGPAACQRLRDRFDAVLVDEFQDTDPVQWNILQRLFDGHRRLVLIGDPKQAIYTFRGADIAAYVTAVSAAGGRFSLSVNHRSDEALVQGLGELFHGLQLGDAIEVHPVVAKRSGSGVRADDGPVAPVTLRCVDDEVWPGVAHERIRADVVRQVRHMLDHEQLVHDGTWRPVRPGDIAVLVRTNHGAARTADALRSAGVPVALSGADSIYATAAADDWLTLLRALASLRPGELRHALVSAFFDVSLGELAAADDGLLADWTATLRQWDRTLTRSGVAALFAQINAETTFIERVLGRPDGERLMTDFRHVTEVLHEASGHHRPGAAWLADWLHREQRTWADDERTRRLETDAQAVQVKTVHGAKGLQYPIVLLPDLWSSIGDVDAGRELLLHDDTARAVVDVGGRDADGRAARFQRADAEEAEESLRLLYVAFTRARSQVIAWWARTKRTQRSALQRVIYRHRDDSFAAPDRGYPLHRPPGSLSPGDLAWVRQARGVRVESVQAAPLPAAPTASAVRPLLRALVFERGIDADWRRTSYSGLTAGVHAEAPLLADEPESAEPVVPTSGASDPSPMRDLPGGTQFGSLVHVLFEQVDPGPDEATLAARLTATAAEWLPRFPLPGVTPGGLAEALLPAFATPLGPLADDRSLADLPIADRVAEFTFDLPLAPAARFTLADLAGLLQRHLTPDDPLVGYPALLTDPALADQPLTGFLTGSIDAVLRVGEATDQRYVVVDYKTNRLGGDDLTLGHYAQGPMVAAMCQAHYPLQALLYCVALHRFLAARLAGYDPGRHLGGVLYLFVRGMGGAATGAATGVFAWQPPVPLIVELSQILGGGRHD</sequence>
<evidence type="ECO:0000256" key="16">
    <source>
        <dbReference type="PROSITE-ProRule" id="PRU00560"/>
    </source>
</evidence>